<dbReference type="InterPro" id="IPR026928">
    <property type="entry name" value="FAX/IsoI-like"/>
</dbReference>
<evidence type="ECO:0000313" key="3">
    <source>
        <dbReference type="EMBL" id="VAX07534.1"/>
    </source>
</evidence>
<dbReference type="CDD" id="cd03080">
    <property type="entry name" value="GST_N_Metaxin_like"/>
    <property type="match status" value="1"/>
</dbReference>
<dbReference type="InterPro" id="IPR040079">
    <property type="entry name" value="Glutathione_S-Trfase"/>
</dbReference>
<dbReference type="SFLD" id="SFLDS00019">
    <property type="entry name" value="Glutathione_Transferase_(cytos"/>
    <property type="match status" value="1"/>
</dbReference>
<gene>
    <name evidence="3" type="ORF">MNBD_ALPHA03-1472</name>
</gene>
<dbReference type="Gene3D" id="3.40.30.10">
    <property type="entry name" value="Glutaredoxin"/>
    <property type="match status" value="1"/>
</dbReference>
<evidence type="ECO:0000259" key="1">
    <source>
        <dbReference type="Pfam" id="PF17171"/>
    </source>
</evidence>
<dbReference type="GO" id="GO:0005737">
    <property type="term" value="C:cytoplasm"/>
    <property type="evidence" value="ECO:0007669"/>
    <property type="project" value="TreeGrafter"/>
</dbReference>
<protein>
    <recommendedName>
        <fullName evidence="4">Glutathione S-transferase</fullName>
    </recommendedName>
</protein>
<dbReference type="CDD" id="cd03193">
    <property type="entry name" value="GST_C_Metaxin"/>
    <property type="match status" value="1"/>
</dbReference>
<dbReference type="SFLD" id="SFLDG01180">
    <property type="entry name" value="SUF1"/>
    <property type="match status" value="1"/>
</dbReference>
<dbReference type="InterPro" id="IPR033468">
    <property type="entry name" value="Metaxin_GST"/>
</dbReference>
<dbReference type="InterPro" id="IPR036282">
    <property type="entry name" value="Glutathione-S-Trfase_C_sf"/>
</dbReference>
<dbReference type="SFLD" id="SFLDG01200">
    <property type="entry name" value="SUF1.1"/>
    <property type="match status" value="1"/>
</dbReference>
<dbReference type="InterPro" id="IPR036249">
    <property type="entry name" value="Thioredoxin-like_sf"/>
</dbReference>
<dbReference type="InterPro" id="IPR050931">
    <property type="entry name" value="Mito_Protein_Transport_Metaxin"/>
</dbReference>
<dbReference type="Pfam" id="PF17171">
    <property type="entry name" value="GST_C_6"/>
    <property type="match status" value="1"/>
</dbReference>
<dbReference type="InterPro" id="IPR012336">
    <property type="entry name" value="Thioredoxin-like_fold"/>
</dbReference>
<evidence type="ECO:0000259" key="2">
    <source>
        <dbReference type="Pfam" id="PF17172"/>
    </source>
</evidence>
<reference evidence="3" key="1">
    <citation type="submission" date="2018-06" db="EMBL/GenBank/DDBJ databases">
        <authorList>
            <person name="Zhirakovskaya E."/>
        </authorList>
    </citation>
    <scope>NUCLEOTIDE SEQUENCE</scope>
</reference>
<accession>A0A3B1B676</accession>
<dbReference type="EMBL" id="UOFW01000210">
    <property type="protein sequence ID" value="VAX07534.1"/>
    <property type="molecule type" value="Genomic_DNA"/>
</dbReference>
<name>A0A3B1B676_9ZZZZ</name>
<evidence type="ECO:0008006" key="4">
    <source>
        <dbReference type="Google" id="ProtNLM"/>
    </source>
</evidence>
<dbReference type="SUPFAM" id="SSF52833">
    <property type="entry name" value="Thioredoxin-like"/>
    <property type="match status" value="1"/>
</dbReference>
<dbReference type="Pfam" id="PF17172">
    <property type="entry name" value="GST_N_4"/>
    <property type="match status" value="1"/>
</dbReference>
<dbReference type="AlphaFoldDB" id="A0A3B1B676"/>
<dbReference type="Gene3D" id="1.20.1050.10">
    <property type="match status" value="1"/>
</dbReference>
<dbReference type="PANTHER" id="PTHR12289:SF41">
    <property type="entry name" value="FAILED AXON CONNECTIONS-RELATED"/>
    <property type="match status" value="1"/>
</dbReference>
<proteinExistence type="predicted"/>
<organism evidence="3">
    <name type="scientific">hydrothermal vent metagenome</name>
    <dbReference type="NCBI Taxonomy" id="652676"/>
    <lineage>
        <taxon>unclassified sequences</taxon>
        <taxon>metagenomes</taxon>
        <taxon>ecological metagenomes</taxon>
    </lineage>
</organism>
<sequence length="237" mass="26858">MVSLYKFGALKKVSDPSGFCVKVEAYLKMAELPYETRSGIQYLRRSPKGKLPFIKDDGETIADSSFILEYLEKNHNNILDGHLNDEQKAISHAFVKMMDENLYWTVVYSRWALDHNWVIMKDMFFGSLPFVLKPIVPGIARKGVLKGLKGHGIGRHSEAEITEICAHDLQALSDFLGAKEFFFGDKPSCLDAAAFGHLAQMILVDDFTGPVFDKAKGYKNLVDYTNRISKKYFPEFN</sequence>
<dbReference type="PANTHER" id="PTHR12289">
    <property type="entry name" value="METAXIN RELATED"/>
    <property type="match status" value="1"/>
</dbReference>
<dbReference type="SUPFAM" id="SSF47616">
    <property type="entry name" value="GST C-terminal domain-like"/>
    <property type="match status" value="1"/>
</dbReference>
<feature type="domain" description="Metaxin glutathione S-transferase" evidence="1">
    <location>
        <begin position="166"/>
        <end position="228"/>
    </location>
</feature>
<feature type="domain" description="Thioredoxin-like fold" evidence="2">
    <location>
        <begin position="19"/>
        <end position="115"/>
    </location>
</feature>